<sequence length="165" mass="20478">MSPPPLTIDNQRKEIASLYSIRTKWDGRRWHYINERENKTIEEINREIELLNDQAKIYNKYKIREWINFDFNITKEGVYTYFEYYYNKSTKNQNYETLSNNEIKKLKEEEEFNRVMDEYKIKIKMNYWIILMDLLKLIDKPRAQKNEHLLIKKTKIMNMFELEKN</sequence>
<protein>
    <submittedName>
        <fullName evidence="2">Uncharacterized protein</fullName>
    </submittedName>
</protein>
<reference evidence="2 3" key="1">
    <citation type="submission" date="2018-07" db="EMBL/GenBank/DDBJ databases">
        <title>Ureaplasma urealyticum 1000 the multidrug-resistant clinical isolate obtained from scrapings of the urogenital tract of a woman with inflammatory diseases of the reproductive organs.</title>
        <authorList>
            <person name="Kolesnikova E.A."/>
            <person name="Alekseeva A.E."/>
            <person name="Brusnigina N.F."/>
            <person name="Makhova M.A."/>
        </authorList>
    </citation>
    <scope>NUCLEOTIDE SEQUENCE [LARGE SCALE GENOMIC DNA]</scope>
    <source>
        <strain evidence="2 3">1000</strain>
    </source>
</reference>
<keyword evidence="1" id="KW-0175">Coiled coil</keyword>
<dbReference type="EMBL" id="QOKT01000007">
    <property type="protein sequence ID" value="RCJ01031.1"/>
    <property type="molecule type" value="Genomic_DNA"/>
</dbReference>
<evidence type="ECO:0000313" key="2">
    <source>
        <dbReference type="EMBL" id="RCJ01031.1"/>
    </source>
</evidence>
<gene>
    <name evidence="2" type="ORF">DSQ42_02015</name>
</gene>
<name>A0AAX1QYG6_UREUR</name>
<evidence type="ECO:0000256" key="1">
    <source>
        <dbReference type="SAM" id="Coils"/>
    </source>
</evidence>
<dbReference type="Proteomes" id="UP000253077">
    <property type="component" value="Unassembled WGS sequence"/>
</dbReference>
<proteinExistence type="predicted"/>
<organism evidence="2 3">
    <name type="scientific">Ureaplasma urealyticum</name>
    <name type="common">Ureaplasma urealyticum biotype 2</name>
    <dbReference type="NCBI Taxonomy" id="2130"/>
    <lineage>
        <taxon>Bacteria</taxon>
        <taxon>Bacillati</taxon>
        <taxon>Mycoplasmatota</taxon>
        <taxon>Mycoplasmoidales</taxon>
        <taxon>Mycoplasmoidaceae</taxon>
        <taxon>Ureaplasma</taxon>
    </lineage>
</organism>
<feature type="coiled-coil region" evidence="1">
    <location>
        <begin position="34"/>
        <end position="61"/>
    </location>
</feature>
<dbReference type="RefSeq" id="WP_004026574.1">
    <property type="nucleotide sequence ID" value="NZ_JAWFGR010000009.1"/>
</dbReference>
<evidence type="ECO:0000313" key="3">
    <source>
        <dbReference type="Proteomes" id="UP000253077"/>
    </source>
</evidence>
<dbReference type="AlphaFoldDB" id="A0AAX1QYG6"/>
<accession>A0AAX1QYG6</accession>
<comment type="caution">
    <text evidence="2">The sequence shown here is derived from an EMBL/GenBank/DDBJ whole genome shotgun (WGS) entry which is preliminary data.</text>
</comment>